<evidence type="ECO:0000313" key="1">
    <source>
        <dbReference type="EMBL" id="GAI43211.1"/>
    </source>
</evidence>
<gene>
    <name evidence="1" type="ORF">S06H3_39267</name>
</gene>
<organism evidence="1">
    <name type="scientific">marine sediment metagenome</name>
    <dbReference type="NCBI Taxonomy" id="412755"/>
    <lineage>
        <taxon>unclassified sequences</taxon>
        <taxon>metagenomes</taxon>
        <taxon>ecological metagenomes</taxon>
    </lineage>
</organism>
<accession>X1PKZ6</accession>
<protein>
    <submittedName>
        <fullName evidence="1">Uncharacterized protein</fullName>
    </submittedName>
</protein>
<dbReference type="AlphaFoldDB" id="X1PKZ6"/>
<proteinExistence type="predicted"/>
<sequence>MKLPKNITVRYDGGEVLTELDDKFEDMLKPLGYKRWASGVDMVDAPSKAWRDIAFERKE</sequence>
<reference evidence="1" key="1">
    <citation type="journal article" date="2014" name="Front. Microbiol.">
        <title>High frequency of phylogenetically diverse reductive dehalogenase-homologous genes in deep subseafloor sedimentary metagenomes.</title>
        <authorList>
            <person name="Kawai M."/>
            <person name="Futagami T."/>
            <person name="Toyoda A."/>
            <person name="Takaki Y."/>
            <person name="Nishi S."/>
            <person name="Hori S."/>
            <person name="Arai W."/>
            <person name="Tsubouchi T."/>
            <person name="Morono Y."/>
            <person name="Uchiyama I."/>
            <person name="Ito T."/>
            <person name="Fujiyama A."/>
            <person name="Inagaki F."/>
            <person name="Takami H."/>
        </authorList>
    </citation>
    <scope>NUCLEOTIDE SEQUENCE</scope>
    <source>
        <strain evidence="1">Expedition CK06-06</strain>
    </source>
</reference>
<comment type="caution">
    <text evidence="1">The sequence shown here is derived from an EMBL/GenBank/DDBJ whole genome shotgun (WGS) entry which is preliminary data.</text>
</comment>
<name>X1PKZ6_9ZZZZ</name>
<dbReference type="EMBL" id="BARV01024002">
    <property type="protein sequence ID" value="GAI43211.1"/>
    <property type="molecule type" value="Genomic_DNA"/>
</dbReference>